<evidence type="ECO:0000313" key="1">
    <source>
        <dbReference type="EMBL" id="KKK60798.1"/>
    </source>
</evidence>
<organism evidence="1">
    <name type="scientific">marine sediment metagenome</name>
    <dbReference type="NCBI Taxonomy" id="412755"/>
    <lineage>
        <taxon>unclassified sequences</taxon>
        <taxon>metagenomes</taxon>
        <taxon>ecological metagenomes</taxon>
    </lineage>
</organism>
<accession>A0A0F8WVV5</accession>
<dbReference type="EMBL" id="LAZR01062790">
    <property type="protein sequence ID" value="KKK60798.1"/>
    <property type="molecule type" value="Genomic_DNA"/>
</dbReference>
<comment type="caution">
    <text evidence="1">The sequence shown here is derived from an EMBL/GenBank/DDBJ whole genome shotgun (WGS) entry which is preliminary data.</text>
</comment>
<feature type="non-terminal residue" evidence="1">
    <location>
        <position position="50"/>
    </location>
</feature>
<dbReference type="AlphaFoldDB" id="A0A0F8WVV5"/>
<proteinExistence type="predicted"/>
<name>A0A0F8WVV5_9ZZZZ</name>
<reference evidence="1" key="1">
    <citation type="journal article" date="2015" name="Nature">
        <title>Complex archaea that bridge the gap between prokaryotes and eukaryotes.</title>
        <authorList>
            <person name="Spang A."/>
            <person name="Saw J.H."/>
            <person name="Jorgensen S.L."/>
            <person name="Zaremba-Niedzwiedzka K."/>
            <person name="Martijn J."/>
            <person name="Lind A.E."/>
            <person name="van Eijk R."/>
            <person name="Schleper C."/>
            <person name="Guy L."/>
            <person name="Ettema T.J."/>
        </authorList>
    </citation>
    <scope>NUCLEOTIDE SEQUENCE</scope>
</reference>
<sequence length="50" mass="5660">MPRKLRVDPIKALKLYKKLGTVKAVQRALERRGITAAPSSIWRSIQSTPE</sequence>
<protein>
    <submittedName>
        <fullName evidence="1">Uncharacterized protein</fullName>
    </submittedName>
</protein>
<gene>
    <name evidence="1" type="ORF">LCGC14_3020770</name>
</gene>